<comment type="catalytic activity">
    <reaction evidence="10 11 12">
        <text>L-cysteinyl-[protein] + hexadecanoyl-CoA = S-hexadecanoyl-L-cysteinyl-[protein] + CoA</text>
        <dbReference type="Rhea" id="RHEA:36683"/>
        <dbReference type="Rhea" id="RHEA-COMP:10131"/>
        <dbReference type="Rhea" id="RHEA-COMP:11032"/>
        <dbReference type="ChEBI" id="CHEBI:29950"/>
        <dbReference type="ChEBI" id="CHEBI:57287"/>
        <dbReference type="ChEBI" id="CHEBI:57379"/>
        <dbReference type="ChEBI" id="CHEBI:74151"/>
        <dbReference type="EC" id="2.3.1.225"/>
    </reaction>
</comment>
<dbReference type="Proteomes" id="UP000011777">
    <property type="component" value="Unassembled WGS sequence"/>
</dbReference>
<evidence type="ECO:0000313" key="15">
    <source>
        <dbReference type="Proteomes" id="UP000011777"/>
    </source>
</evidence>
<organism evidence="14 15">
    <name type="scientific">Candida maltosa (strain Xu316)</name>
    <name type="common">Yeast</name>
    <dbReference type="NCBI Taxonomy" id="1245528"/>
    <lineage>
        <taxon>Eukaryota</taxon>
        <taxon>Fungi</taxon>
        <taxon>Dikarya</taxon>
        <taxon>Ascomycota</taxon>
        <taxon>Saccharomycotina</taxon>
        <taxon>Pichiomycetes</taxon>
        <taxon>Debaryomycetaceae</taxon>
        <taxon>Candida/Lodderomyces clade</taxon>
        <taxon>Candida</taxon>
    </lineage>
</organism>
<evidence type="ECO:0000256" key="11">
    <source>
        <dbReference type="HAMAP-Rule" id="MF_03199"/>
    </source>
</evidence>
<evidence type="ECO:0000256" key="4">
    <source>
        <dbReference type="ARBA" id="ARBA00022824"/>
    </source>
</evidence>
<dbReference type="OMA" id="TMNCVGY"/>
<keyword evidence="8 11" id="KW-0449">Lipoprotein</keyword>
<dbReference type="GO" id="GO:0005789">
    <property type="term" value="C:endoplasmic reticulum membrane"/>
    <property type="evidence" value="ECO:0007669"/>
    <property type="project" value="UniProtKB-SubCell"/>
</dbReference>
<protein>
    <recommendedName>
        <fullName evidence="11">Palmitoyltransferase PFA4</fullName>
        <ecNumber evidence="11">2.3.1.225</ecNumber>
    </recommendedName>
    <alternativeName>
        <fullName evidence="11">Protein S-acyltransferase</fullName>
        <shortName evidence="11">PAT</shortName>
    </alternativeName>
    <alternativeName>
        <fullName evidence="11">Protein fatty acyltransferase 4</fullName>
    </alternativeName>
</protein>
<dbReference type="EMBL" id="AOGT01001462">
    <property type="protein sequence ID" value="EMG47635.1"/>
    <property type="molecule type" value="Genomic_DNA"/>
</dbReference>
<evidence type="ECO:0000256" key="5">
    <source>
        <dbReference type="ARBA" id="ARBA00022989"/>
    </source>
</evidence>
<feature type="transmembrane region" description="Helical" evidence="11 12">
    <location>
        <begin position="41"/>
        <end position="59"/>
    </location>
</feature>
<dbReference type="AlphaFoldDB" id="M3JXG9"/>
<dbReference type="Pfam" id="PF01529">
    <property type="entry name" value="DHHC"/>
    <property type="match status" value="1"/>
</dbReference>
<keyword evidence="2 11" id="KW-0808">Transferase</keyword>
<reference evidence="14 15" key="1">
    <citation type="submission" date="2013-02" db="EMBL/GenBank/DDBJ databases">
        <title>Genome sequence of Candida maltosa Xu316, a potential industrial strain for xylitol and ethanol production.</title>
        <authorList>
            <person name="Yu J."/>
            <person name="Wang Q."/>
            <person name="Geng X."/>
            <person name="Bao W."/>
            <person name="He P."/>
            <person name="Cai J."/>
        </authorList>
    </citation>
    <scope>NUCLEOTIDE SEQUENCE [LARGE SCALE GENOMIC DNA]</scope>
    <source>
        <strain evidence="15">Xu316</strain>
    </source>
</reference>
<feature type="transmembrane region" description="Helical" evidence="11 12">
    <location>
        <begin position="164"/>
        <end position="186"/>
    </location>
</feature>
<sequence>MTVQLQWPILGVIIPCIIIATLAYGSHYFILRHHLSYREQIIYEFYATMIWISYAFAIFTNPGTPPKNYKPTPHEWTRFCKKCNNYKPPRTHHCKTCNQCVLGMDHHCPWTLNCVGHGNLPHFMRFLAWVIWGTGYLFVQLCKRIMQYYEESNLPGYLFDKWELTAVIALTPLDFFVFASISVLFIRCLINICKGMTQIEIWEWERLETQWYSERLWTMIRNNYEKLHNKKFPKLTTWTRSYHSEEEQQEEEGEEMIHLTTNEESVIPKNFTMDDLIFPYDLGFWKNLTNALGYPYVWLIPFAGPGTNGYSPEISKEYQEDDQLNLPWPPDGVRQQEITVTRDNDEELRNIKNYRELRKRLDPRINDKRENFVNDMGERLVDFGVDESD</sequence>
<keyword evidence="4 11" id="KW-0256">Endoplasmic reticulum</keyword>
<dbReference type="PANTHER" id="PTHR12246">
    <property type="entry name" value="PALMITOYLTRANSFERASE ZDHHC16"/>
    <property type="match status" value="1"/>
</dbReference>
<evidence type="ECO:0000256" key="6">
    <source>
        <dbReference type="ARBA" id="ARBA00023136"/>
    </source>
</evidence>
<keyword evidence="7 11" id="KW-0564">Palmitate</keyword>
<gene>
    <name evidence="11" type="primary">PFA4</name>
    <name evidence="14" type="ORF">G210_1958</name>
</gene>
<feature type="active site" description="S-palmitoyl cysteine intermediate" evidence="11">
    <location>
        <position position="108"/>
    </location>
</feature>
<evidence type="ECO:0000256" key="1">
    <source>
        <dbReference type="ARBA" id="ARBA00004141"/>
    </source>
</evidence>
<dbReference type="HOGENOM" id="CLU_027721_8_0_1"/>
<keyword evidence="15" id="KW-1185">Reference proteome</keyword>
<dbReference type="OrthoDB" id="331948at2759"/>
<comment type="domain">
    <text evidence="11 12">The DHHC domain is required for palmitoyltransferase activity.</text>
</comment>
<feature type="transmembrane region" description="Helical" evidence="11 12">
    <location>
        <begin position="6"/>
        <end position="29"/>
    </location>
</feature>
<comment type="caution">
    <text evidence="14">The sequence shown here is derived from an EMBL/GenBank/DDBJ whole genome shotgun (WGS) entry which is preliminary data.</text>
</comment>
<proteinExistence type="inferred from homology"/>
<keyword evidence="5 11" id="KW-1133">Transmembrane helix</keyword>
<accession>M3JXG9</accession>
<dbReference type="HAMAP" id="MF_03199">
    <property type="entry name" value="DHHC_PAT_PFA4"/>
    <property type="match status" value="1"/>
</dbReference>
<evidence type="ECO:0000256" key="9">
    <source>
        <dbReference type="ARBA" id="ARBA00023315"/>
    </source>
</evidence>
<dbReference type="InterPro" id="IPR033682">
    <property type="entry name" value="PFA4"/>
</dbReference>
<evidence type="ECO:0000313" key="14">
    <source>
        <dbReference type="EMBL" id="EMG47635.1"/>
    </source>
</evidence>
<evidence type="ECO:0000256" key="7">
    <source>
        <dbReference type="ARBA" id="ARBA00023139"/>
    </source>
</evidence>
<name>M3JXG9_CANMX</name>
<feature type="transmembrane region" description="Helical" evidence="11 12">
    <location>
        <begin position="126"/>
        <end position="143"/>
    </location>
</feature>
<comment type="subcellular location">
    <subcellularLocation>
        <location evidence="11">Endoplasmic reticulum membrane</location>
        <topology evidence="11">Multi-pass membrane protein</topology>
    </subcellularLocation>
    <subcellularLocation>
        <location evidence="1">Membrane</location>
        <topology evidence="1">Multi-pass membrane protein</topology>
    </subcellularLocation>
</comment>
<evidence type="ECO:0000256" key="12">
    <source>
        <dbReference type="RuleBase" id="RU079119"/>
    </source>
</evidence>
<keyword evidence="6 11" id="KW-0472">Membrane</keyword>
<evidence type="ECO:0000256" key="3">
    <source>
        <dbReference type="ARBA" id="ARBA00022692"/>
    </source>
</evidence>
<dbReference type="GO" id="GO:0019706">
    <property type="term" value="F:protein-cysteine S-palmitoyltransferase activity"/>
    <property type="evidence" value="ECO:0007669"/>
    <property type="project" value="UniProtKB-UniRule"/>
</dbReference>
<evidence type="ECO:0000256" key="8">
    <source>
        <dbReference type="ARBA" id="ARBA00023288"/>
    </source>
</evidence>
<evidence type="ECO:0000256" key="10">
    <source>
        <dbReference type="ARBA" id="ARBA00048048"/>
    </source>
</evidence>
<feature type="domain" description="Palmitoyltransferase DHHC" evidence="13">
    <location>
        <begin position="77"/>
        <end position="204"/>
    </location>
</feature>
<dbReference type="PROSITE" id="PS50216">
    <property type="entry name" value="DHHC"/>
    <property type="match status" value="1"/>
</dbReference>
<dbReference type="InterPro" id="IPR039859">
    <property type="entry name" value="PFA4/ZDH16/20/ERF2-like"/>
</dbReference>
<comment type="similarity">
    <text evidence="11">Belongs to the DHHC palmitoyltransferase family. PFA4 subfamily.</text>
</comment>
<comment type="function">
    <text evidence="11">Mediates the reversible addition of palmitate to target proteins, thereby regulating their membrane association and biological function.</text>
</comment>
<dbReference type="InterPro" id="IPR001594">
    <property type="entry name" value="Palmitoyltrfase_DHHC"/>
</dbReference>
<evidence type="ECO:0000256" key="2">
    <source>
        <dbReference type="ARBA" id="ARBA00022679"/>
    </source>
</evidence>
<keyword evidence="3 11" id="KW-0812">Transmembrane</keyword>
<dbReference type="eggNOG" id="KOG1314">
    <property type="taxonomic scope" value="Eukaryota"/>
</dbReference>
<keyword evidence="9 11" id="KW-0012">Acyltransferase</keyword>
<dbReference type="EC" id="2.3.1.225" evidence="11"/>
<evidence type="ECO:0000259" key="13">
    <source>
        <dbReference type="Pfam" id="PF01529"/>
    </source>
</evidence>